<dbReference type="PANTHER" id="PTHR32182">
    <property type="entry name" value="DNA REPLICATION AND REPAIR PROTEIN RECF"/>
    <property type="match status" value="1"/>
</dbReference>
<dbReference type="InterPro" id="IPR038729">
    <property type="entry name" value="Rad50/SbcC_AAA"/>
</dbReference>
<keyword evidence="1" id="KW-0227">DNA damage</keyword>
<dbReference type="EMBL" id="CP058322">
    <property type="protein sequence ID" value="QLD23184.1"/>
    <property type="molecule type" value="Genomic_DNA"/>
</dbReference>
<dbReference type="InterPro" id="IPR027417">
    <property type="entry name" value="P-loop_NTPase"/>
</dbReference>
<dbReference type="AlphaFoldDB" id="A0A7H8XEV8"/>
<dbReference type="Proteomes" id="UP000509335">
    <property type="component" value="Chromosome"/>
</dbReference>
<dbReference type="SUPFAM" id="SSF52540">
    <property type="entry name" value="P-loop containing nucleoside triphosphate hydrolases"/>
    <property type="match status" value="1"/>
</dbReference>
<dbReference type="GO" id="GO:0009432">
    <property type="term" value="P:SOS response"/>
    <property type="evidence" value="ECO:0007669"/>
    <property type="project" value="UniProtKB-KW"/>
</dbReference>
<dbReference type="KEGG" id="mcab:HXZ27_02155"/>
<organism evidence="4 5">
    <name type="scientific">Micromonospora carbonacea</name>
    <dbReference type="NCBI Taxonomy" id="47853"/>
    <lineage>
        <taxon>Bacteria</taxon>
        <taxon>Bacillati</taxon>
        <taxon>Actinomycetota</taxon>
        <taxon>Actinomycetes</taxon>
        <taxon>Micromonosporales</taxon>
        <taxon>Micromonosporaceae</taxon>
        <taxon>Micromonospora</taxon>
    </lineage>
</organism>
<dbReference type="GO" id="GO:0016887">
    <property type="term" value="F:ATP hydrolysis activity"/>
    <property type="evidence" value="ECO:0007669"/>
    <property type="project" value="InterPro"/>
</dbReference>
<dbReference type="Pfam" id="PF13304">
    <property type="entry name" value="AAA_21"/>
    <property type="match status" value="1"/>
</dbReference>
<sequence length="428" mass="47816">MHSEKDLKFSRLTLSDWRQFGFVEIDLSRRLTILTGANGSGKTTLLNLLGRHFNWESTFLGLPVPDKRGRNMFSVGLRHQPPESDKGITHTTVTVGELGYTNGQISQIRVPIKAGAITYNVNIFNQQVVQGLYLASHRSASNYQQVNSIPSNFSTGEQILNQFVAEMRQRYSGGAGRSKSAQLLMKEALLAAAIYGEGSASVYPNHDARRIWRGFQEVLRSLMPETLRFERLVARPPEIVIETASGSFPLDSISGGMSALFEIGWQIFLRSQNRDAFTVCIDEPENHLHPSLQRTLVPSLLRAFPRVNFVLATHSPFVVTASATANVHVLSYDEDSRVFAEQLDFSSKAATAETTLREALGMTSTLPLWAENRFDEIIDRYLHQPPDSEHLLRLRNELRASGLDVGLPEAIERIARNAVDDEIGPIER</sequence>
<evidence type="ECO:0000256" key="1">
    <source>
        <dbReference type="ARBA" id="ARBA00023236"/>
    </source>
</evidence>
<feature type="domain" description="Rad50/SbcC-type AAA" evidence="3">
    <location>
        <begin position="11"/>
        <end position="49"/>
    </location>
</feature>
<reference evidence="4 5" key="1">
    <citation type="submission" date="2020-07" db="EMBL/GenBank/DDBJ databases">
        <title>A bifunctional nitrone conjugated secondary metabolite targeting the ribosome.</title>
        <authorList>
            <person name="Limbrick E.M."/>
            <person name="Graf M."/>
            <person name="Derewacz D.K."/>
            <person name="Nguyen F."/>
            <person name="Spraggins J.M."/>
            <person name="Wieland M."/>
            <person name="Ynigez-Gutierrez A.E."/>
            <person name="Reisman B.J."/>
            <person name="Zinshteyn B."/>
            <person name="McCulloch K."/>
            <person name="Iverson T.M."/>
            <person name="Green R."/>
            <person name="Wilson D.N."/>
            <person name="Bachmann B.O."/>
        </authorList>
    </citation>
    <scope>NUCLEOTIDE SEQUENCE [LARGE SCALE GENOMIC DNA]</scope>
    <source>
        <strain evidence="5">aurantiaca</strain>
    </source>
</reference>
<dbReference type="Gene3D" id="3.40.50.300">
    <property type="entry name" value="P-loop containing nucleotide triphosphate hydrolases"/>
    <property type="match status" value="1"/>
</dbReference>
<proteinExistence type="predicted"/>
<keyword evidence="1" id="KW-0742">SOS response</keyword>
<dbReference type="GO" id="GO:0000731">
    <property type="term" value="P:DNA synthesis involved in DNA repair"/>
    <property type="evidence" value="ECO:0007669"/>
    <property type="project" value="TreeGrafter"/>
</dbReference>
<gene>
    <name evidence="4" type="ORF">HXZ27_02155</name>
</gene>
<dbReference type="Pfam" id="PF13476">
    <property type="entry name" value="AAA_23"/>
    <property type="match status" value="1"/>
</dbReference>
<feature type="domain" description="ATPase AAA-type core" evidence="2">
    <location>
        <begin position="243"/>
        <end position="319"/>
    </location>
</feature>
<dbReference type="GO" id="GO:0005524">
    <property type="term" value="F:ATP binding"/>
    <property type="evidence" value="ECO:0007669"/>
    <property type="project" value="InterPro"/>
</dbReference>
<protein>
    <submittedName>
        <fullName evidence="4">AAA family ATPase</fullName>
    </submittedName>
</protein>
<accession>A0A7H8XEV8</accession>
<dbReference type="GO" id="GO:0006302">
    <property type="term" value="P:double-strand break repair"/>
    <property type="evidence" value="ECO:0007669"/>
    <property type="project" value="InterPro"/>
</dbReference>
<evidence type="ECO:0000259" key="2">
    <source>
        <dbReference type="Pfam" id="PF13304"/>
    </source>
</evidence>
<evidence type="ECO:0000313" key="4">
    <source>
        <dbReference type="EMBL" id="QLD23184.1"/>
    </source>
</evidence>
<name>A0A7H8XEV8_9ACTN</name>
<dbReference type="PANTHER" id="PTHR32182:SF23">
    <property type="entry name" value="ATP BINDING PROTEIN"/>
    <property type="match status" value="1"/>
</dbReference>
<evidence type="ECO:0000313" key="5">
    <source>
        <dbReference type="Proteomes" id="UP000509335"/>
    </source>
</evidence>
<evidence type="ECO:0000259" key="3">
    <source>
        <dbReference type="Pfam" id="PF13476"/>
    </source>
</evidence>
<dbReference type="InterPro" id="IPR003959">
    <property type="entry name" value="ATPase_AAA_core"/>
</dbReference>